<dbReference type="PRINTS" id="PR00469">
    <property type="entry name" value="PNDRDTASEII"/>
</dbReference>
<dbReference type="InterPro" id="IPR012081">
    <property type="entry name" value="Alkyl_hydroperoxide_Rdtase_suF"/>
</dbReference>
<feature type="domain" description="FAD/NAD(P)-binding" evidence="11">
    <location>
        <begin position="212"/>
        <end position="498"/>
    </location>
</feature>
<feature type="binding site" evidence="9">
    <location>
        <begin position="213"/>
        <end position="228"/>
    </location>
    <ligand>
        <name>FAD</name>
        <dbReference type="ChEBI" id="CHEBI:57692"/>
    </ligand>
</feature>
<evidence type="ECO:0000256" key="8">
    <source>
        <dbReference type="ARBA" id="ARBA00023284"/>
    </source>
</evidence>
<evidence type="ECO:0000313" key="14">
    <source>
        <dbReference type="Proteomes" id="UP000070224"/>
    </source>
</evidence>
<dbReference type="STRING" id="322095.HMPREF3185_01336"/>
<dbReference type="GO" id="GO:0016668">
    <property type="term" value="F:oxidoreductase activity, acting on a sulfur group of donors, NAD(P) as acceptor"/>
    <property type="evidence" value="ECO:0007669"/>
    <property type="project" value="UniProtKB-ARBA"/>
</dbReference>
<accession>A0A134B6C5</accession>
<evidence type="ECO:0000256" key="7">
    <source>
        <dbReference type="ARBA" id="ARBA00023157"/>
    </source>
</evidence>
<comment type="caution">
    <text evidence="13">The sequence shown here is derived from an EMBL/GenBank/DDBJ whole genome shotgun (WGS) entry which is preliminary data.</text>
</comment>
<evidence type="ECO:0000256" key="1">
    <source>
        <dbReference type="ARBA" id="ARBA00009333"/>
    </source>
</evidence>
<name>A0A134B6C5_9PORP</name>
<protein>
    <submittedName>
        <fullName evidence="13">Alkyl hydroperoxide reductase, F subunit</fullName>
    </submittedName>
</protein>
<dbReference type="GO" id="GO:0000302">
    <property type="term" value="P:response to reactive oxygen species"/>
    <property type="evidence" value="ECO:0007669"/>
    <property type="project" value="InterPro"/>
</dbReference>
<evidence type="ECO:0000256" key="9">
    <source>
        <dbReference type="PIRSR" id="PIRSR000238-1"/>
    </source>
</evidence>
<dbReference type="SUPFAM" id="SSF51905">
    <property type="entry name" value="FAD/NAD(P)-binding domain"/>
    <property type="match status" value="1"/>
</dbReference>
<evidence type="ECO:0000259" key="11">
    <source>
        <dbReference type="Pfam" id="PF07992"/>
    </source>
</evidence>
<dbReference type="Gene3D" id="3.50.50.60">
    <property type="entry name" value="FAD/NAD(P)-binding domain"/>
    <property type="match status" value="2"/>
</dbReference>
<evidence type="ECO:0000256" key="5">
    <source>
        <dbReference type="ARBA" id="ARBA00023002"/>
    </source>
</evidence>
<dbReference type="InterPro" id="IPR023753">
    <property type="entry name" value="FAD/NAD-binding_dom"/>
</dbReference>
<evidence type="ECO:0000256" key="10">
    <source>
        <dbReference type="PIRSR" id="PIRSR000238-2"/>
    </source>
</evidence>
<dbReference type="Pfam" id="PF13192">
    <property type="entry name" value="Thioredoxin_3"/>
    <property type="match status" value="1"/>
</dbReference>
<keyword evidence="14" id="KW-1185">Reference proteome</keyword>
<comment type="cofactor">
    <cofactor evidence="9">
        <name>FAD</name>
        <dbReference type="ChEBI" id="CHEBI:57692"/>
    </cofactor>
    <text evidence="9">Binds 1 FAD per subunit.</text>
</comment>
<reference evidence="14" key="1">
    <citation type="submission" date="2016-01" db="EMBL/GenBank/DDBJ databases">
        <authorList>
            <person name="Mitreva M."/>
            <person name="Pepin K.H."/>
            <person name="Mihindukulasuriya K.A."/>
            <person name="Fulton R."/>
            <person name="Fronick C."/>
            <person name="O'Laughlin M."/>
            <person name="Miner T."/>
            <person name="Herter B."/>
            <person name="Rosa B.A."/>
            <person name="Cordes M."/>
            <person name="Tomlinson C."/>
            <person name="Wollam A."/>
            <person name="Palsikar V.B."/>
            <person name="Mardis E.R."/>
            <person name="Wilson R.K."/>
        </authorList>
    </citation>
    <scope>NUCLEOTIDE SEQUENCE [LARGE SCALE GENOMIC DNA]</scope>
    <source>
        <strain evidence="14">KA00683</strain>
    </source>
</reference>
<sequence length="514" mass="54547">MQLDQNIITQLQGLFANLKHQYTLVVDNAGDAKSEELATMARDFAGTSPQISTEVRPADVLRLSILRDGQATGISFRAIPGGHEFTSLILAVLNADGQGKNLPEEVFIRRIAALKTPLRLTTYASLSCTNCPEVVQALNVMALYNEGLEHEMVDGALFQDEVNARNISSVPAVYAGDTLVHIGKASLGDLLAALEEKIGAEPVSAEPIRRSYDLIVVGGGPSGIASAIYSARKGLHVAVVAERIGGQVNETTGIENIPSVSATTGTQLAADLRKHAEIYHIDLLDNRRVEAVIDGETKLVKTNLGEELSAAQVILATGASWRKLGVPGEAEYIGRGVAFCPHCDGPFFKDKDIAVIGGGNSGIEAAIDLAGICRSVVVLEYMDTLRADIVLQEKLATLPNVTVRKAVATKAVLGDGTKVTGLTIAPRDGGDEETIALDGLFVQIGLAANTKPFEELVELRRGEIVIDERCRTSVPGIYAAGDCTTVPYKQIVIAMGEGAKAALTAFDDRIRSAK</sequence>
<keyword evidence="5" id="KW-0560">Oxidoreductase</keyword>
<dbReference type="OrthoDB" id="9806179at2"/>
<dbReference type="PIRSF" id="PIRSF000238">
    <property type="entry name" value="AhpF"/>
    <property type="match status" value="1"/>
</dbReference>
<dbReference type="SUPFAM" id="SSF52833">
    <property type="entry name" value="Thioredoxin-like"/>
    <property type="match status" value="2"/>
</dbReference>
<dbReference type="InterPro" id="IPR036249">
    <property type="entry name" value="Thioredoxin-like_sf"/>
</dbReference>
<dbReference type="GO" id="GO:0051287">
    <property type="term" value="F:NAD binding"/>
    <property type="evidence" value="ECO:0007669"/>
    <property type="project" value="InterPro"/>
</dbReference>
<dbReference type="PROSITE" id="PS51354">
    <property type="entry name" value="GLUTAREDOXIN_2"/>
    <property type="match status" value="1"/>
</dbReference>
<dbReference type="Pfam" id="PF07992">
    <property type="entry name" value="Pyr_redox_2"/>
    <property type="match status" value="1"/>
</dbReference>
<evidence type="ECO:0000256" key="2">
    <source>
        <dbReference type="ARBA" id="ARBA00011738"/>
    </source>
</evidence>
<dbReference type="NCBIfam" id="TIGR03140">
    <property type="entry name" value="AhpF"/>
    <property type="match status" value="1"/>
</dbReference>
<evidence type="ECO:0000313" key="13">
    <source>
        <dbReference type="EMBL" id="KXB75488.1"/>
    </source>
</evidence>
<dbReference type="InterPro" id="IPR044142">
    <property type="entry name" value="AhpF_NTD_N"/>
</dbReference>
<keyword evidence="4 9" id="KW-0274">FAD</keyword>
<dbReference type="InterPro" id="IPR012336">
    <property type="entry name" value="Thioredoxin-like_fold"/>
</dbReference>
<dbReference type="GO" id="GO:0102039">
    <property type="term" value="F:NADH-dependent peroxiredoxin activity"/>
    <property type="evidence" value="ECO:0007669"/>
    <property type="project" value="InterPro"/>
</dbReference>
<gene>
    <name evidence="13" type="ORF">HMPREF3185_01336</name>
</gene>
<dbReference type="InterPro" id="IPR036188">
    <property type="entry name" value="FAD/NAD-bd_sf"/>
</dbReference>
<feature type="domain" description="Thioredoxin-like fold" evidence="12">
    <location>
        <begin position="125"/>
        <end position="191"/>
    </location>
</feature>
<comment type="similarity">
    <text evidence="1">Belongs to the class-II pyridine nucleotide-disulfide oxidoreductase family.</text>
</comment>
<dbReference type="EMBL" id="LSDK01000091">
    <property type="protein sequence ID" value="KXB75488.1"/>
    <property type="molecule type" value="Genomic_DNA"/>
</dbReference>
<dbReference type="RefSeq" id="WP_060935593.1">
    <property type="nucleotide sequence ID" value="NZ_KQ960453.1"/>
</dbReference>
<evidence type="ECO:0000256" key="4">
    <source>
        <dbReference type="ARBA" id="ARBA00022827"/>
    </source>
</evidence>
<feature type="binding site" evidence="9">
    <location>
        <begin position="472"/>
        <end position="482"/>
    </location>
    <ligand>
        <name>FAD</name>
        <dbReference type="ChEBI" id="CHEBI:57692"/>
    </ligand>
</feature>
<dbReference type="PRINTS" id="PR00368">
    <property type="entry name" value="FADPNR"/>
</dbReference>
<dbReference type="Proteomes" id="UP000070224">
    <property type="component" value="Unassembled WGS sequence"/>
</dbReference>
<evidence type="ECO:0000256" key="3">
    <source>
        <dbReference type="ARBA" id="ARBA00022630"/>
    </source>
</evidence>
<evidence type="ECO:0000256" key="6">
    <source>
        <dbReference type="ARBA" id="ARBA00023027"/>
    </source>
</evidence>
<dbReference type="PANTHER" id="PTHR48105">
    <property type="entry name" value="THIOREDOXIN REDUCTASE 1-RELATED-RELATED"/>
    <property type="match status" value="1"/>
</dbReference>
<feature type="binding site" evidence="9">
    <location>
        <begin position="352"/>
        <end position="366"/>
    </location>
    <ligand>
        <name>NAD(+)</name>
        <dbReference type="ChEBI" id="CHEBI:57540"/>
    </ligand>
</feature>
<keyword evidence="7 10" id="KW-1015">Disulfide bond</keyword>
<feature type="disulfide bond" description="Redox-active" evidence="10">
    <location>
        <begin position="340"/>
        <end position="343"/>
    </location>
</feature>
<dbReference type="CDD" id="cd02974">
    <property type="entry name" value="AhpF_NTD_N"/>
    <property type="match status" value="1"/>
</dbReference>
<dbReference type="Gene3D" id="3.40.30.80">
    <property type="match status" value="1"/>
</dbReference>
<evidence type="ECO:0000259" key="12">
    <source>
        <dbReference type="Pfam" id="PF13192"/>
    </source>
</evidence>
<keyword evidence="3" id="KW-0285">Flavoprotein</keyword>
<dbReference type="PATRIC" id="fig|322095.3.peg.1321"/>
<organism evidence="13 14">
    <name type="scientific">Porphyromonas somerae</name>
    <dbReference type="NCBI Taxonomy" id="322095"/>
    <lineage>
        <taxon>Bacteria</taxon>
        <taxon>Pseudomonadati</taxon>
        <taxon>Bacteroidota</taxon>
        <taxon>Bacteroidia</taxon>
        <taxon>Bacteroidales</taxon>
        <taxon>Porphyromonadaceae</taxon>
        <taxon>Porphyromonas</taxon>
    </lineage>
</organism>
<dbReference type="InterPro" id="IPR008255">
    <property type="entry name" value="Pyr_nucl-diS_OxRdtase_2_AS"/>
</dbReference>
<dbReference type="InterPro" id="IPR050097">
    <property type="entry name" value="Ferredoxin-NADP_redctase_2"/>
</dbReference>
<keyword evidence="9" id="KW-0521">NADP</keyword>
<comment type="subunit">
    <text evidence="2">Homodimer.</text>
</comment>
<proteinExistence type="inferred from homology"/>
<dbReference type="AlphaFoldDB" id="A0A134B6C5"/>
<keyword evidence="8 10" id="KW-0676">Redox-active center</keyword>
<dbReference type="PROSITE" id="PS00573">
    <property type="entry name" value="PYRIDINE_REDOX_2"/>
    <property type="match status" value="1"/>
</dbReference>
<dbReference type="GO" id="GO:0050660">
    <property type="term" value="F:flavin adenine dinucleotide binding"/>
    <property type="evidence" value="ECO:0007669"/>
    <property type="project" value="InterPro"/>
</dbReference>
<keyword evidence="6 9" id="KW-0520">NAD</keyword>